<dbReference type="EMBL" id="HBIO01031782">
    <property type="protein sequence ID" value="CAE0479519.1"/>
    <property type="molecule type" value="Transcribed_RNA"/>
</dbReference>
<accession>A0A7S3QJT7</accession>
<organism evidence="7">
    <name type="scientific">Chaetoceros debilis</name>
    <dbReference type="NCBI Taxonomy" id="122233"/>
    <lineage>
        <taxon>Eukaryota</taxon>
        <taxon>Sar</taxon>
        <taxon>Stramenopiles</taxon>
        <taxon>Ochrophyta</taxon>
        <taxon>Bacillariophyta</taxon>
        <taxon>Coscinodiscophyceae</taxon>
        <taxon>Chaetocerotophycidae</taxon>
        <taxon>Chaetocerotales</taxon>
        <taxon>Chaetocerotaceae</taxon>
        <taxon>Chaetoceros</taxon>
    </lineage>
</organism>
<evidence type="ECO:0000256" key="2">
    <source>
        <dbReference type="ARBA" id="ARBA00022771"/>
    </source>
</evidence>
<dbReference type="Gene3D" id="3.30.40.10">
    <property type="entry name" value="Zinc/RING finger domain, C3HC4 (zinc finger)"/>
    <property type="match status" value="1"/>
</dbReference>
<keyword evidence="5" id="KW-1133">Transmembrane helix</keyword>
<dbReference type="GO" id="GO:0061630">
    <property type="term" value="F:ubiquitin protein ligase activity"/>
    <property type="evidence" value="ECO:0007669"/>
    <property type="project" value="TreeGrafter"/>
</dbReference>
<dbReference type="PROSITE" id="PS50089">
    <property type="entry name" value="ZF_RING_2"/>
    <property type="match status" value="1"/>
</dbReference>
<feature type="transmembrane region" description="Helical" evidence="5">
    <location>
        <begin position="16"/>
        <end position="43"/>
    </location>
</feature>
<dbReference type="PANTHER" id="PTHR22763">
    <property type="entry name" value="RING ZINC FINGER PROTEIN"/>
    <property type="match status" value="1"/>
</dbReference>
<evidence type="ECO:0000256" key="3">
    <source>
        <dbReference type="ARBA" id="ARBA00022833"/>
    </source>
</evidence>
<keyword evidence="5" id="KW-0472">Membrane</keyword>
<dbReference type="GO" id="GO:0012505">
    <property type="term" value="C:endomembrane system"/>
    <property type="evidence" value="ECO:0007669"/>
    <property type="project" value="TreeGrafter"/>
</dbReference>
<gene>
    <name evidence="7" type="ORF">CDEB00056_LOCUS24373</name>
</gene>
<evidence type="ECO:0000256" key="1">
    <source>
        <dbReference type="ARBA" id="ARBA00022723"/>
    </source>
</evidence>
<dbReference type="InterPro" id="IPR001841">
    <property type="entry name" value="Znf_RING"/>
</dbReference>
<feature type="domain" description="RING-type" evidence="6">
    <location>
        <begin position="121"/>
        <end position="164"/>
    </location>
</feature>
<evidence type="ECO:0000256" key="4">
    <source>
        <dbReference type="PROSITE-ProRule" id="PRU00175"/>
    </source>
</evidence>
<dbReference type="PANTHER" id="PTHR22763:SF162">
    <property type="entry name" value="TRANSMEMBRANE E3 UBIQUITIN-PROTEIN LIGASE 1"/>
    <property type="match status" value="1"/>
</dbReference>
<dbReference type="SUPFAM" id="SSF57850">
    <property type="entry name" value="RING/U-box"/>
    <property type="match status" value="1"/>
</dbReference>
<dbReference type="SMART" id="SM00184">
    <property type="entry name" value="RING"/>
    <property type="match status" value="1"/>
</dbReference>
<dbReference type="GO" id="GO:0008270">
    <property type="term" value="F:zinc ion binding"/>
    <property type="evidence" value="ECO:0007669"/>
    <property type="project" value="UniProtKB-KW"/>
</dbReference>
<dbReference type="GO" id="GO:0043161">
    <property type="term" value="P:proteasome-mediated ubiquitin-dependent protein catabolic process"/>
    <property type="evidence" value="ECO:0007669"/>
    <property type="project" value="TreeGrafter"/>
</dbReference>
<evidence type="ECO:0000259" key="6">
    <source>
        <dbReference type="PROSITE" id="PS50089"/>
    </source>
</evidence>
<dbReference type="AlphaFoldDB" id="A0A7S3QJT7"/>
<dbReference type="InterPro" id="IPR013083">
    <property type="entry name" value="Znf_RING/FYVE/PHD"/>
</dbReference>
<evidence type="ECO:0000256" key="5">
    <source>
        <dbReference type="SAM" id="Phobius"/>
    </source>
</evidence>
<dbReference type="InterPro" id="IPR050731">
    <property type="entry name" value="HRD1_E3_ubiq-ligases"/>
</dbReference>
<sequence>MCGEIDVNEFMDCIYLFVWIGGQAFTPIVMLGVLSACYAAYGIDPGESRSLKKFDYNRPIPESMIPKPKIIAADPFTDEDSISAPALVPSDVNSEDDDMLIRGAGDNNLCLPCKRGPTLDCIICFNEIDLRDRSGYMLASCDHVYHKHCLEKWMDIKMECPTCRGILAPAL</sequence>
<keyword evidence="1" id="KW-0479">Metal-binding</keyword>
<dbReference type="Pfam" id="PF13639">
    <property type="entry name" value="zf-RING_2"/>
    <property type="match status" value="1"/>
</dbReference>
<keyword evidence="3" id="KW-0862">Zinc</keyword>
<proteinExistence type="predicted"/>
<evidence type="ECO:0000313" key="7">
    <source>
        <dbReference type="EMBL" id="CAE0479519.1"/>
    </source>
</evidence>
<reference evidence="7" key="1">
    <citation type="submission" date="2021-01" db="EMBL/GenBank/DDBJ databases">
        <authorList>
            <person name="Corre E."/>
            <person name="Pelletier E."/>
            <person name="Niang G."/>
            <person name="Scheremetjew M."/>
            <person name="Finn R."/>
            <person name="Kale V."/>
            <person name="Holt S."/>
            <person name="Cochrane G."/>
            <person name="Meng A."/>
            <person name="Brown T."/>
            <person name="Cohen L."/>
        </authorList>
    </citation>
    <scope>NUCLEOTIDE SEQUENCE</scope>
    <source>
        <strain evidence="7">MM31A-1</strain>
    </source>
</reference>
<keyword evidence="5" id="KW-0812">Transmembrane</keyword>
<protein>
    <recommendedName>
        <fullName evidence="6">RING-type domain-containing protein</fullName>
    </recommendedName>
</protein>
<keyword evidence="2 4" id="KW-0863">Zinc-finger</keyword>
<name>A0A7S3QJT7_9STRA</name>